<dbReference type="InterPro" id="IPR007420">
    <property type="entry name" value="DUF465"/>
</dbReference>
<name>A1K5D5_AZOSB</name>
<gene>
    <name evidence="1" type="ordered locus">azo1423</name>
</gene>
<dbReference type="AlphaFoldDB" id="A1K5D5"/>
<dbReference type="Pfam" id="PF04325">
    <property type="entry name" value="DUF465"/>
    <property type="match status" value="1"/>
</dbReference>
<dbReference type="STRING" id="62928.azo1423"/>
<dbReference type="InterPro" id="IPR038444">
    <property type="entry name" value="DUF465_sf"/>
</dbReference>
<dbReference type="eggNOG" id="COG5481">
    <property type="taxonomic scope" value="Bacteria"/>
</dbReference>
<dbReference type="OrthoDB" id="5787087at2"/>
<dbReference type="RefSeq" id="WP_011765156.1">
    <property type="nucleotide sequence ID" value="NC_008702.1"/>
</dbReference>
<evidence type="ECO:0000313" key="1">
    <source>
        <dbReference type="EMBL" id="CAL94040.1"/>
    </source>
</evidence>
<reference evidence="1 2" key="1">
    <citation type="journal article" date="2006" name="Nat. Biotechnol.">
        <title>Complete genome of the mutualistic, N2-fixing grass endophyte Azoarcus sp. strain BH72.</title>
        <authorList>
            <person name="Krause A."/>
            <person name="Ramakumar A."/>
            <person name="Bartels D."/>
            <person name="Battistoni F."/>
            <person name="Bekel T."/>
            <person name="Boch J."/>
            <person name="Boehm M."/>
            <person name="Friedrich F."/>
            <person name="Hurek T."/>
            <person name="Krause L."/>
            <person name="Linke B."/>
            <person name="McHardy A.C."/>
            <person name="Sarkar A."/>
            <person name="Schneiker S."/>
            <person name="Syed A.A."/>
            <person name="Thauer R."/>
            <person name="Vorhoelter F.-J."/>
            <person name="Weidner S."/>
            <person name="Puehler A."/>
            <person name="Reinhold-Hurek B."/>
            <person name="Kaiser O."/>
            <person name="Goesmann A."/>
        </authorList>
    </citation>
    <scope>NUCLEOTIDE SEQUENCE [LARGE SCALE GENOMIC DNA]</scope>
    <source>
        <strain evidence="1 2">BH72</strain>
    </source>
</reference>
<dbReference type="KEGG" id="aoa:dqs_1547"/>
<dbReference type="Gene3D" id="6.10.280.50">
    <property type="match status" value="1"/>
</dbReference>
<dbReference type="HOGENOM" id="CLU_175516_1_1_4"/>
<evidence type="ECO:0000313" key="2">
    <source>
        <dbReference type="Proteomes" id="UP000002588"/>
    </source>
</evidence>
<protein>
    <recommendedName>
        <fullName evidence="3">DUF465 domain-containing protein</fullName>
    </recommendedName>
</protein>
<dbReference type="EMBL" id="AM406670">
    <property type="protein sequence ID" value="CAL94040.1"/>
    <property type="molecule type" value="Genomic_DNA"/>
</dbReference>
<proteinExistence type="predicted"/>
<accession>A1K5D5</accession>
<dbReference type="KEGG" id="azo:azo1423"/>
<evidence type="ECO:0008006" key="3">
    <source>
        <dbReference type="Google" id="ProtNLM"/>
    </source>
</evidence>
<dbReference type="Proteomes" id="UP000002588">
    <property type="component" value="Chromosome"/>
</dbReference>
<organism evidence="1 2">
    <name type="scientific">Azoarcus sp. (strain BH72)</name>
    <dbReference type="NCBI Taxonomy" id="418699"/>
    <lineage>
        <taxon>Bacteria</taxon>
        <taxon>Pseudomonadati</taxon>
        <taxon>Pseudomonadota</taxon>
        <taxon>Betaproteobacteria</taxon>
        <taxon>Rhodocyclales</taxon>
        <taxon>Zoogloeaceae</taxon>
        <taxon>Azoarcus</taxon>
    </lineage>
</organism>
<sequence length="71" mass="8088">MNDDAFDEVTSLHARLEALRGEHRDLDDAIARLGAAPADDELLLRRLKKRKLAIKDRITVIERLIEPDELA</sequence>
<keyword evidence="2" id="KW-1185">Reference proteome</keyword>